<keyword evidence="3" id="KW-0472">Membrane</keyword>
<evidence type="ECO:0000259" key="4">
    <source>
        <dbReference type="Pfam" id="PF11611"/>
    </source>
</evidence>
<feature type="compositionally biased region" description="Basic and acidic residues" evidence="2">
    <location>
        <begin position="32"/>
        <end position="43"/>
    </location>
</feature>
<evidence type="ECO:0000256" key="1">
    <source>
        <dbReference type="ARBA" id="ARBA00022729"/>
    </source>
</evidence>
<dbReference type="InterPro" id="IPR029051">
    <property type="entry name" value="DUF4352"/>
</dbReference>
<organism evidence="5 6">
    <name type="scientific">Diplocloster modestus</name>
    <dbReference type="NCBI Taxonomy" id="2850322"/>
    <lineage>
        <taxon>Bacteria</taxon>
        <taxon>Bacillati</taxon>
        <taxon>Bacillota</taxon>
        <taxon>Clostridia</taxon>
        <taxon>Lachnospirales</taxon>
        <taxon>Lachnospiraceae</taxon>
        <taxon>Diplocloster</taxon>
    </lineage>
</organism>
<evidence type="ECO:0000256" key="3">
    <source>
        <dbReference type="SAM" id="Phobius"/>
    </source>
</evidence>
<dbReference type="Proteomes" id="UP001314681">
    <property type="component" value="Unassembled WGS sequence"/>
</dbReference>
<evidence type="ECO:0000313" key="6">
    <source>
        <dbReference type="Proteomes" id="UP001314681"/>
    </source>
</evidence>
<dbReference type="Pfam" id="PF11611">
    <property type="entry name" value="DUF4352"/>
    <property type="match status" value="1"/>
</dbReference>
<evidence type="ECO:0000313" key="5">
    <source>
        <dbReference type="EMBL" id="MBU9728396.1"/>
    </source>
</evidence>
<sequence length="208" mass="23484">MERQKKPLWKKWWFWIIVVVVLLIIVGTAGGSDKDMDKKKEIQSTDADTASTQDDNTDTKDINERQEDKQTENQGDKDSYGPGEPAAMKDVTVTLESVTENKGKQYNEPAEGNVFLLCEFTIDNQSEKELAVSSIMSFDAYVDSYAVNQSITGLITDEGNKQLDGTVAPGKKMNGVIAYEVPEDWKEFEVNFEPDMWSGKKLTFIYQK</sequence>
<evidence type="ECO:0000256" key="2">
    <source>
        <dbReference type="SAM" id="MobiDB-lite"/>
    </source>
</evidence>
<accession>A0ABS6KD17</accession>
<feature type="domain" description="DUF4352" evidence="4">
    <location>
        <begin position="82"/>
        <end position="201"/>
    </location>
</feature>
<comment type="caution">
    <text evidence="5">The sequence shown here is derived from an EMBL/GenBank/DDBJ whole genome shotgun (WGS) entry which is preliminary data.</text>
</comment>
<feature type="transmembrane region" description="Helical" evidence="3">
    <location>
        <begin position="12"/>
        <end position="31"/>
    </location>
</feature>
<reference evidence="5 6" key="1">
    <citation type="submission" date="2021-06" db="EMBL/GenBank/DDBJ databases">
        <title>Description of novel taxa of the family Lachnospiraceae.</title>
        <authorList>
            <person name="Chaplin A.V."/>
            <person name="Sokolova S.R."/>
            <person name="Pikina A.P."/>
            <person name="Korzhanova M."/>
            <person name="Belova V."/>
            <person name="Korostin D."/>
            <person name="Efimov B.A."/>
        </authorList>
    </citation>
    <scope>NUCLEOTIDE SEQUENCE [LARGE SCALE GENOMIC DNA]</scope>
    <source>
        <strain evidence="5 6">ASD4241</strain>
    </source>
</reference>
<protein>
    <submittedName>
        <fullName evidence="5">DUF4352 domain-containing protein</fullName>
    </submittedName>
</protein>
<keyword evidence="3" id="KW-0812">Transmembrane</keyword>
<feature type="compositionally biased region" description="Low complexity" evidence="2">
    <location>
        <begin position="44"/>
        <end position="54"/>
    </location>
</feature>
<proteinExistence type="predicted"/>
<dbReference type="Gene3D" id="2.60.40.1240">
    <property type="match status" value="1"/>
</dbReference>
<keyword evidence="6" id="KW-1185">Reference proteome</keyword>
<dbReference type="RefSeq" id="WP_158353633.1">
    <property type="nucleotide sequence ID" value="NZ_JAHQCX010000019.1"/>
</dbReference>
<feature type="region of interest" description="Disordered" evidence="2">
    <location>
        <begin position="31"/>
        <end position="88"/>
    </location>
</feature>
<keyword evidence="1" id="KW-0732">Signal</keyword>
<gene>
    <name evidence="5" type="ORF">KTH90_20565</name>
</gene>
<dbReference type="InterPro" id="IPR029050">
    <property type="entry name" value="Immunoprotect_excell_Ig-like"/>
</dbReference>
<feature type="compositionally biased region" description="Basic and acidic residues" evidence="2">
    <location>
        <begin position="57"/>
        <end position="79"/>
    </location>
</feature>
<name>A0ABS6KD17_9FIRM</name>
<dbReference type="EMBL" id="JAHQCX010000019">
    <property type="protein sequence ID" value="MBU9728396.1"/>
    <property type="molecule type" value="Genomic_DNA"/>
</dbReference>
<keyword evidence="3" id="KW-1133">Transmembrane helix</keyword>